<dbReference type="RefSeq" id="WP_307910254.1">
    <property type="nucleotide sequence ID" value="NZ_JAVFJF020000006.1"/>
</dbReference>
<protein>
    <submittedName>
        <fullName evidence="1">Type III secretion apparatus protein OrgA/MxiK</fullName>
    </submittedName>
</protein>
<dbReference type="EMBL" id="JAVFJF020000006">
    <property type="protein sequence ID" value="MEJ8674085.1"/>
    <property type="molecule type" value="Genomic_DNA"/>
</dbReference>
<gene>
    <name evidence="1" type="ORF">QCL97_005050</name>
</gene>
<proteinExistence type="predicted"/>
<organism evidence="1 2">
    <name type="scientific">Chromobacterium amazonense</name>
    <dbReference type="NCBI Taxonomy" id="1382803"/>
    <lineage>
        <taxon>Bacteria</taxon>
        <taxon>Pseudomonadati</taxon>
        <taxon>Pseudomonadota</taxon>
        <taxon>Betaproteobacteria</taxon>
        <taxon>Neisseriales</taxon>
        <taxon>Chromobacteriaceae</taxon>
        <taxon>Chromobacterium</taxon>
    </lineage>
</organism>
<dbReference type="Pfam" id="PF09482">
    <property type="entry name" value="OrgA_MxiK"/>
    <property type="match status" value="1"/>
</dbReference>
<evidence type="ECO:0000313" key="1">
    <source>
        <dbReference type="EMBL" id="MEJ8674085.1"/>
    </source>
</evidence>
<sequence>MHASSLQRVLFDPLSYLHPGRLSLTASLTEPATARAAVNSLLLAVFKMEHNCDDSLLDSLARQWLRHWLRLPQTAYLIGCHFLRADLAWRAGQLALPEWAHAFSTIALPTEAAPRQAAPSHNAILRAGYARLLPWRARLPTPLAQRLPLLFPPHVDTVTAQQGADPLILTLALQHAQRHPHALPTDAD</sequence>
<name>A0ABU8UYW2_9NEIS</name>
<comment type="caution">
    <text evidence="1">The sequence shown here is derived from an EMBL/GenBank/DDBJ whole genome shotgun (WGS) entry which is preliminary data.</text>
</comment>
<dbReference type="InterPro" id="IPR013388">
    <property type="entry name" value="T3SS_OrgA/MxiK"/>
</dbReference>
<dbReference type="Proteomes" id="UP001224516">
    <property type="component" value="Unassembled WGS sequence"/>
</dbReference>
<accession>A0ABU8UYW2</accession>
<keyword evidence="2" id="KW-1185">Reference proteome</keyword>
<evidence type="ECO:0000313" key="2">
    <source>
        <dbReference type="Proteomes" id="UP001224516"/>
    </source>
</evidence>
<reference evidence="1 2" key="1">
    <citation type="submission" date="2023-12" db="EMBL/GenBank/DDBJ databases">
        <title>Evaluation and characterization of a potential secondary metabolite violacein from indigenous Chromobacterium amazonense SAM215.</title>
        <authorList>
            <person name="Tarafdar M.R."/>
            <person name="Abedin S.M."/>
            <person name="Atiqua A."/>
            <person name="Saha A."/>
            <person name="Khan S.N."/>
        </authorList>
    </citation>
    <scope>NUCLEOTIDE SEQUENCE [LARGE SCALE GENOMIC DNA]</scope>
    <source>
        <strain evidence="1 2">SAM215</strain>
    </source>
</reference>
<dbReference type="NCBIfam" id="TIGR02555">
    <property type="entry name" value="OrgA_MxiK"/>
    <property type="match status" value="1"/>
</dbReference>